<dbReference type="EMBL" id="JACGCM010002332">
    <property type="protein sequence ID" value="KAF6141156.1"/>
    <property type="molecule type" value="Genomic_DNA"/>
</dbReference>
<gene>
    <name evidence="2" type="ORF">GIB67_006601</name>
</gene>
<protein>
    <submittedName>
        <fullName evidence="2">Uncharacterized protein</fullName>
    </submittedName>
</protein>
<comment type="caution">
    <text evidence="2">The sequence shown here is derived from an EMBL/GenBank/DDBJ whole genome shotgun (WGS) entry which is preliminary data.</text>
</comment>
<evidence type="ECO:0000313" key="2">
    <source>
        <dbReference type="EMBL" id="KAF6141156.1"/>
    </source>
</evidence>
<accession>A0A7J7LER5</accession>
<evidence type="ECO:0000256" key="1">
    <source>
        <dbReference type="SAM" id="MobiDB-lite"/>
    </source>
</evidence>
<organism evidence="2 3">
    <name type="scientific">Kingdonia uniflora</name>
    <dbReference type="NCBI Taxonomy" id="39325"/>
    <lineage>
        <taxon>Eukaryota</taxon>
        <taxon>Viridiplantae</taxon>
        <taxon>Streptophyta</taxon>
        <taxon>Embryophyta</taxon>
        <taxon>Tracheophyta</taxon>
        <taxon>Spermatophyta</taxon>
        <taxon>Magnoliopsida</taxon>
        <taxon>Ranunculales</taxon>
        <taxon>Circaeasteraceae</taxon>
        <taxon>Kingdonia</taxon>
    </lineage>
</organism>
<proteinExistence type="predicted"/>
<name>A0A7J7LER5_9MAGN</name>
<reference evidence="2 3" key="1">
    <citation type="journal article" date="2020" name="IScience">
        <title>Genome Sequencing of the Endangered Kingdonia uniflora (Circaeasteraceae, Ranunculales) Reveals Potential Mechanisms of Evolutionary Specialization.</title>
        <authorList>
            <person name="Sun Y."/>
            <person name="Deng T."/>
            <person name="Zhang A."/>
            <person name="Moore M.J."/>
            <person name="Landis J.B."/>
            <person name="Lin N."/>
            <person name="Zhang H."/>
            <person name="Zhang X."/>
            <person name="Huang J."/>
            <person name="Zhang X."/>
            <person name="Sun H."/>
            <person name="Wang H."/>
        </authorList>
    </citation>
    <scope>NUCLEOTIDE SEQUENCE [LARGE SCALE GENOMIC DNA]</scope>
    <source>
        <strain evidence="2">TB1705</strain>
        <tissue evidence="2">Leaf</tissue>
    </source>
</reference>
<dbReference type="AlphaFoldDB" id="A0A7J7LER5"/>
<evidence type="ECO:0000313" key="3">
    <source>
        <dbReference type="Proteomes" id="UP000541444"/>
    </source>
</evidence>
<feature type="region of interest" description="Disordered" evidence="1">
    <location>
        <begin position="60"/>
        <end position="99"/>
    </location>
</feature>
<keyword evidence="3" id="KW-1185">Reference proteome</keyword>
<feature type="compositionally biased region" description="Basic and acidic residues" evidence="1">
    <location>
        <begin position="62"/>
        <end position="81"/>
    </location>
</feature>
<sequence>MKVLGGADQFNYKTAFLRIEERRRLGFMKMLIRITYSMVNILSTIKVTQMPQYLLKWRRPRKEKEKEKEEGKEHLQNKDKTWNVPRNIVRGTSDNSSLGNLVGSSNLSEDLNGPPIPQSEGQNFKLDGSLYEGGSRRIGQKLFKKNFVTQKTLDGVVASGSGIQTMMDELQLEKRQAKKERERRRA</sequence>
<dbReference type="Proteomes" id="UP000541444">
    <property type="component" value="Unassembled WGS sequence"/>
</dbReference>